<dbReference type="Gramene" id="KGN60799">
    <property type="protein sequence ID" value="KGN60799"/>
    <property type="gene ID" value="Csa_2G010350"/>
</dbReference>
<reference evidence="1 2" key="1">
    <citation type="journal article" date="2009" name="Nat. Genet.">
        <title>The genome of the cucumber, Cucumis sativus L.</title>
        <authorList>
            <person name="Huang S."/>
            <person name="Li R."/>
            <person name="Zhang Z."/>
            <person name="Li L."/>
            <person name="Gu X."/>
            <person name="Fan W."/>
            <person name="Lucas W.J."/>
            <person name="Wang X."/>
            <person name="Xie B."/>
            <person name="Ni P."/>
            <person name="Ren Y."/>
            <person name="Zhu H."/>
            <person name="Li J."/>
            <person name="Lin K."/>
            <person name="Jin W."/>
            <person name="Fei Z."/>
            <person name="Li G."/>
            <person name="Staub J."/>
            <person name="Kilian A."/>
            <person name="van der Vossen E.A."/>
            <person name="Wu Y."/>
            <person name="Guo J."/>
            <person name="He J."/>
            <person name="Jia Z."/>
            <person name="Ren Y."/>
            <person name="Tian G."/>
            <person name="Lu Y."/>
            <person name="Ruan J."/>
            <person name="Qian W."/>
            <person name="Wang M."/>
            <person name="Huang Q."/>
            <person name="Li B."/>
            <person name="Xuan Z."/>
            <person name="Cao J."/>
            <person name="Asan"/>
            <person name="Wu Z."/>
            <person name="Zhang J."/>
            <person name="Cai Q."/>
            <person name="Bai Y."/>
            <person name="Zhao B."/>
            <person name="Han Y."/>
            <person name="Li Y."/>
            <person name="Li X."/>
            <person name="Wang S."/>
            <person name="Shi Q."/>
            <person name="Liu S."/>
            <person name="Cho W.K."/>
            <person name="Kim J.Y."/>
            <person name="Xu Y."/>
            <person name="Heller-Uszynska K."/>
            <person name="Miao H."/>
            <person name="Cheng Z."/>
            <person name="Zhang S."/>
            <person name="Wu J."/>
            <person name="Yang Y."/>
            <person name="Kang H."/>
            <person name="Li M."/>
            <person name="Liang H."/>
            <person name="Ren X."/>
            <person name="Shi Z."/>
            <person name="Wen M."/>
            <person name="Jian M."/>
            <person name="Yang H."/>
            <person name="Zhang G."/>
            <person name="Yang Z."/>
            <person name="Chen R."/>
            <person name="Liu S."/>
            <person name="Li J."/>
            <person name="Ma L."/>
            <person name="Liu H."/>
            <person name="Zhou Y."/>
            <person name="Zhao J."/>
            <person name="Fang X."/>
            <person name="Li G."/>
            <person name="Fang L."/>
            <person name="Li Y."/>
            <person name="Liu D."/>
            <person name="Zheng H."/>
            <person name="Zhang Y."/>
            <person name="Qin N."/>
            <person name="Li Z."/>
            <person name="Yang G."/>
            <person name="Yang S."/>
            <person name="Bolund L."/>
            <person name="Kristiansen K."/>
            <person name="Zheng H."/>
            <person name="Li S."/>
            <person name="Zhang X."/>
            <person name="Yang H."/>
            <person name="Wang J."/>
            <person name="Sun R."/>
            <person name="Zhang B."/>
            <person name="Jiang S."/>
            <person name="Wang J."/>
            <person name="Du Y."/>
            <person name="Li S."/>
        </authorList>
    </citation>
    <scope>NUCLEOTIDE SEQUENCE [LARGE SCALE GENOMIC DNA]</scope>
    <source>
        <strain evidence="2">cv. 9930</strain>
    </source>
</reference>
<keyword evidence="2" id="KW-1185">Reference proteome</keyword>
<proteinExistence type="predicted"/>
<protein>
    <submittedName>
        <fullName evidence="1">Uncharacterized protein</fullName>
    </submittedName>
</protein>
<accession>A0A0A0LIC3</accession>
<dbReference type="EMBL" id="CM002923">
    <property type="protein sequence ID" value="KGN60799.1"/>
    <property type="molecule type" value="Genomic_DNA"/>
</dbReference>
<reference evidence="1 2" key="2">
    <citation type="journal article" date="2009" name="PLoS ONE">
        <title>An integrated genetic and cytogenetic map of the cucumber genome.</title>
        <authorList>
            <person name="Ren Y."/>
            <person name="Zhang Z."/>
            <person name="Liu J."/>
            <person name="Staub J.E."/>
            <person name="Han Y."/>
            <person name="Cheng Z."/>
            <person name="Li X."/>
            <person name="Lu J."/>
            <person name="Miao H."/>
            <person name="Kang H."/>
            <person name="Xie B."/>
            <person name="Gu X."/>
            <person name="Wang X."/>
            <person name="Du Y."/>
            <person name="Jin W."/>
            <person name="Huang S."/>
        </authorList>
    </citation>
    <scope>NUCLEOTIDE SEQUENCE [LARGE SCALE GENOMIC DNA]</scope>
    <source>
        <strain evidence="2">cv. 9930</strain>
    </source>
</reference>
<dbReference type="Proteomes" id="UP000029981">
    <property type="component" value="Chromosome 2"/>
</dbReference>
<reference evidence="1 2" key="4">
    <citation type="journal article" date="2011" name="BMC Genomics">
        <title>RNA-Seq improves annotation of protein-coding genes in the cucumber genome.</title>
        <authorList>
            <person name="Li Z."/>
            <person name="Zhang Z."/>
            <person name="Yan P."/>
            <person name="Huang S."/>
            <person name="Fei Z."/>
            <person name="Lin K."/>
        </authorList>
    </citation>
    <scope>NUCLEOTIDE SEQUENCE [LARGE SCALE GENOMIC DNA]</scope>
    <source>
        <strain evidence="2">cv. 9930</strain>
    </source>
</reference>
<reference evidence="1 2" key="3">
    <citation type="journal article" date="2010" name="BMC Genomics">
        <title>Transcriptome sequencing and comparative analysis of cucumber flowers with different sex types.</title>
        <authorList>
            <person name="Guo S."/>
            <person name="Zheng Y."/>
            <person name="Joung J.G."/>
            <person name="Liu S."/>
            <person name="Zhang Z."/>
            <person name="Crasta O.R."/>
            <person name="Sobral B.W."/>
            <person name="Xu Y."/>
            <person name="Huang S."/>
            <person name="Fei Z."/>
        </authorList>
    </citation>
    <scope>NUCLEOTIDE SEQUENCE [LARGE SCALE GENOMIC DNA]</scope>
    <source>
        <strain evidence="2">cv. 9930</strain>
    </source>
</reference>
<evidence type="ECO:0000313" key="1">
    <source>
        <dbReference type="EMBL" id="KGN60799.1"/>
    </source>
</evidence>
<dbReference type="AlphaFoldDB" id="A0A0A0LIC3"/>
<gene>
    <name evidence="1" type="ORF">Csa_2G010350</name>
</gene>
<organism evidence="1 2">
    <name type="scientific">Cucumis sativus</name>
    <name type="common">Cucumber</name>
    <dbReference type="NCBI Taxonomy" id="3659"/>
    <lineage>
        <taxon>Eukaryota</taxon>
        <taxon>Viridiplantae</taxon>
        <taxon>Streptophyta</taxon>
        <taxon>Embryophyta</taxon>
        <taxon>Tracheophyta</taxon>
        <taxon>Spermatophyta</taxon>
        <taxon>Magnoliopsida</taxon>
        <taxon>eudicotyledons</taxon>
        <taxon>Gunneridae</taxon>
        <taxon>Pentapetalae</taxon>
        <taxon>rosids</taxon>
        <taxon>fabids</taxon>
        <taxon>Cucurbitales</taxon>
        <taxon>Cucurbitaceae</taxon>
        <taxon>Benincaseae</taxon>
        <taxon>Cucumis</taxon>
    </lineage>
</organism>
<evidence type="ECO:0000313" key="2">
    <source>
        <dbReference type="Proteomes" id="UP000029981"/>
    </source>
</evidence>
<name>A0A0A0LIC3_CUCSA</name>
<sequence length="65" mass="7546">MALKVLCPYSFRQMFEASIYAKRQKRSAFRHRETEASATSSPTSYFCYVLSRFALVDRLIPNCSN</sequence>